<dbReference type="AlphaFoldDB" id="A0A4Z1BJC1"/>
<dbReference type="Pfam" id="PF20345">
    <property type="entry name" value="DUF6640"/>
    <property type="match status" value="1"/>
</dbReference>
<keyword evidence="1" id="KW-0812">Transmembrane</keyword>
<evidence type="ECO:0000313" key="3">
    <source>
        <dbReference type="EMBL" id="TGN56724.1"/>
    </source>
</evidence>
<evidence type="ECO:0000313" key="4">
    <source>
        <dbReference type="Proteomes" id="UP000297972"/>
    </source>
</evidence>
<dbReference type="Proteomes" id="UP000297972">
    <property type="component" value="Unassembled WGS sequence"/>
</dbReference>
<name>A0A4Z1BJC1_9RHOB</name>
<dbReference type="RefSeq" id="WP_135818101.1">
    <property type="nucleotide sequence ID" value="NZ_SRPG01000138.1"/>
</dbReference>
<dbReference type="OrthoDB" id="122427at2"/>
<evidence type="ECO:0000256" key="1">
    <source>
        <dbReference type="SAM" id="Phobius"/>
    </source>
</evidence>
<evidence type="ECO:0008006" key="5">
    <source>
        <dbReference type="Google" id="ProtNLM"/>
    </source>
</evidence>
<keyword evidence="1" id="KW-0472">Membrane</keyword>
<keyword evidence="4" id="KW-1185">Reference proteome</keyword>
<protein>
    <recommendedName>
        <fullName evidence="5">DUF423 domain-containing protein</fullName>
    </recommendedName>
</protein>
<reference evidence="3 4" key="1">
    <citation type="submission" date="2019-03" db="EMBL/GenBank/DDBJ databases">
        <authorList>
            <person name="Li J."/>
        </authorList>
    </citation>
    <scope>NUCLEOTIDE SEQUENCE [LARGE SCALE GENOMIC DNA]</scope>
    <source>
        <strain evidence="3 4">3058</strain>
    </source>
</reference>
<dbReference type="InterPro" id="IPR046580">
    <property type="entry name" value="DUF6640"/>
</dbReference>
<dbReference type="EMBL" id="SRPG01000138">
    <property type="protein sequence ID" value="TGN56724.1"/>
    <property type="molecule type" value="Genomic_DNA"/>
</dbReference>
<feature type="transmembrane region" description="Helical" evidence="1">
    <location>
        <begin position="112"/>
        <end position="134"/>
    </location>
</feature>
<proteinExistence type="predicted"/>
<feature type="signal peptide" evidence="2">
    <location>
        <begin position="1"/>
        <end position="19"/>
    </location>
</feature>
<feature type="chain" id="PRO_5021269261" description="DUF423 domain-containing protein" evidence="2">
    <location>
        <begin position="20"/>
        <end position="145"/>
    </location>
</feature>
<accession>A0A4Z1BJC1</accession>
<keyword evidence="2" id="KW-0732">Signal</keyword>
<sequence>MPLASSLLFSFVAIATALAAHLADYSDTHLFNSAWSGHAKYHAAHTMALSALLGALTLFFSWRPGGDALTNLLAAAGFAGVYWVTQAGAIHYPNTLYFDPEFDLPKNYILGLPAQAMFQIVFLSLTGIGVILGLRTILATGVRTA</sequence>
<feature type="transmembrane region" description="Helical" evidence="1">
    <location>
        <begin position="72"/>
        <end position="92"/>
    </location>
</feature>
<comment type="caution">
    <text evidence="3">The sequence shown here is derived from an EMBL/GenBank/DDBJ whole genome shotgun (WGS) entry which is preliminary data.</text>
</comment>
<feature type="transmembrane region" description="Helical" evidence="1">
    <location>
        <begin position="43"/>
        <end position="60"/>
    </location>
</feature>
<keyword evidence="1" id="KW-1133">Transmembrane helix</keyword>
<gene>
    <name evidence="3" type="ORF">E4L95_13835</name>
</gene>
<evidence type="ECO:0000256" key="2">
    <source>
        <dbReference type="SAM" id="SignalP"/>
    </source>
</evidence>
<organism evidence="3 4">
    <name type="scientific">Paracoccus liaowanqingii</name>
    <dbReference type="NCBI Taxonomy" id="2560053"/>
    <lineage>
        <taxon>Bacteria</taxon>
        <taxon>Pseudomonadati</taxon>
        <taxon>Pseudomonadota</taxon>
        <taxon>Alphaproteobacteria</taxon>
        <taxon>Rhodobacterales</taxon>
        <taxon>Paracoccaceae</taxon>
        <taxon>Paracoccus</taxon>
    </lineage>
</organism>